<organism evidence="2 3">
    <name type="scientific">Laetiporus sulphureus 93-53</name>
    <dbReference type="NCBI Taxonomy" id="1314785"/>
    <lineage>
        <taxon>Eukaryota</taxon>
        <taxon>Fungi</taxon>
        <taxon>Dikarya</taxon>
        <taxon>Basidiomycota</taxon>
        <taxon>Agaricomycotina</taxon>
        <taxon>Agaricomycetes</taxon>
        <taxon>Polyporales</taxon>
        <taxon>Laetiporus</taxon>
    </lineage>
</organism>
<evidence type="ECO:0000313" key="2">
    <source>
        <dbReference type="EMBL" id="KZT01186.1"/>
    </source>
</evidence>
<accession>A0A165BJP5</accession>
<feature type="compositionally biased region" description="Basic and acidic residues" evidence="1">
    <location>
        <begin position="321"/>
        <end position="337"/>
    </location>
</feature>
<dbReference type="Proteomes" id="UP000076871">
    <property type="component" value="Unassembled WGS sequence"/>
</dbReference>
<sequence>MSDSDRTIIMNIVPTTRHFVVKLYCGRRLGVTRAFLIPRFLMDGHRVFLDWQSSVQLSLLSRRNVQSAASTSNPIDVEEARILICWTHCGLNESFSLGRGFPFTVRRNVLNLVVHHTIKNDAMVDEKSDLTPFDPSLTAPIETLRLLYSYPEFDGLEDENPLVIPDIIRKKIFELYGPDVPSSSVCLVTYSWTVRLKFKKYELGELLRCCVCRDTFVGAFTTSTRSISQTIAKTWYSRLEHSCILKDKLVPKYSKHMSLDPESVKPVVNRGLLLRIEGEKPDGSRADFSDLPSIEAVVFSQKIIQTDRRGHSLPGLGIPDYHPDVRVGRREGTGGLQ</sequence>
<protein>
    <submittedName>
        <fullName evidence="2">Uncharacterized protein</fullName>
    </submittedName>
</protein>
<dbReference type="STRING" id="1314785.A0A165BJP5"/>
<proteinExistence type="predicted"/>
<dbReference type="EMBL" id="KV427669">
    <property type="protein sequence ID" value="KZT01186.1"/>
    <property type="molecule type" value="Genomic_DNA"/>
</dbReference>
<name>A0A165BJP5_9APHY</name>
<dbReference type="RefSeq" id="XP_040758926.1">
    <property type="nucleotide sequence ID" value="XM_040913986.1"/>
</dbReference>
<keyword evidence="3" id="KW-1185">Reference proteome</keyword>
<feature type="region of interest" description="Disordered" evidence="1">
    <location>
        <begin position="310"/>
        <end position="337"/>
    </location>
</feature>
<evidence type="ECO:0000313" key="3">
    <source>
        <dbReference type="Proteomes" id="UP000076871"/>
    </source>
</evidence>
<evidence type="ECO:0000256" key="1">
    <source>
        <dbReference type="SAM" id="MobiDB-lite"/>
    </source>
</evidence>
<dbReference type="OrthoDB" id="6132182at2759"/>
<reference evidence="2 3" key="1">
    <citation type="journal article" date="2016" name="Mol. Biol. Evol.">
        <title>Comparative Genomics of Early-Diverging Mushroom-Forming Fungi Provides Insights into the Origins of Lignocellulose Decay Capabilities.</title>
        <authorList>
            <person name="Nagy L.G."/>
            <person name="Riley R."/>
            <person name="Tritt A."/>
            <person name="Adam C."/>
            <person name="Daum C."/>
            <person name="Floudas D."/>
            <person name="Sun H."/>
            <person name="Yadav J.S."/>
            <person name="Pangilinan J."/>
            <person name="Larsson K.H."/>
            <person name="Matsuura K."/>
            <person name="Barry K."/>
            <person name="Labutti K."/>
            <person name="Kuo R."/>
            <person name="Ohm R.A."/>
            <person name="Bhattacharya S.S."/>
            <person name="Shirouzu T."/>
            <person name="Yoshinaga Y."/>
            <person name="Martin F.M."/>
            <person name="Grigoriev I.V."/>
            <person name="Hibbett D.S."/>
        </authorList>
    </citation>
    <scope>NUCLEOTIDE SEQUENCE [LARGE SCALE GENOMIC DNA]</scope>
    <source>
        <strain evidence="2 3">93-53</strain>
    </source>
</reference>
<dbReference type="InParanoid" id="A0A165BJP5"/>
<dbReference type="GeneID" id="63831014"/>
<gene>
    <name evidence="2" type="ORF">LAESUDRAFT_798417</name>
</gene>
<dbReference type="AlphaFoldDB" id="A0A165BJP5"/>